<evidence type="ECO:0000256" key="3">
    <source>
        <dbReference type="ARBA" id="ARBA00022989"/>
    </source>
</evidence>
<feature type="transmembrane region" description="Helical" evidence="5">
    <location>
        <begin position="61"/>
        <end position="81"/>
    </location>
</feature>
<reference evidence="6 7" key="1">
    <citation type="submission" date="2018-08" db="EMBL/GenBank/DDBJ databases">
        <title>A genome reference for cultivated species of the human gut microbiota.</title>
        <authorList>
            <person name="Zou Y."/>
            <person name="Xue W."/>
            <person name="Luo G."/>
        </authorList>
    </citation>
    <scope>NUCLEOTIDE SEQUENCE [LARGE SCALE GENOMIC DNA]</scope>
    <source>
        <strain evidence="6 7">OF01-3</strain>
    </source>
</reference>
<dbReference type="OrthoDB" id="9811701at2"/>
<evidence type="ECO:0000256" key="2">
    <source>
        <dbReference type="ARBA" id="ARBA00022692"/>
    </source>
</evidence>
<feature type="transmembrane region" description="Helical" evidence="5">
    <location>
        <begin position="204"/>
        <end position="226"/>
    </location>
</feature>
<dbReference type="InterPro" id="IPR007300">
    <property type="entry name" value="CidB/LrgB"/>
</dbReference>
<dbReference type="PANTHER" id="PTHR30249:SF0">
    <property type="entry name" value="PLASTIDAL GLYCOLATE_GLYCERATE TRANSLOCATOR 1, CHLOROPLASTIC"/>
    <property type="match status" value="1"/>
</dbReference>
<dbReference type="PANTHER" id="PTHR30249">
    <property type="entry name" value="PUTATIVE SEROTONIN TRANSPORTER"/>
    <property type="match status" value="1"/>
</dbReference>
<evidence type="ECO:0000313" key="6">
    <source>
        <dbReference type="EMBL" id="RGB75970.1"/>
    </source>
</evidence>
<protein>
    <submittedName>
        <fullName evidence="6">LrgB family protein</fullName>
    </submittedName>
</protein>
<feature type="transmembrane region" description="Helical" evidence="5">
    <location>
        <begin position="88"/>
        <end position="109"/>
    </location>
</feature>
<evidence type="ECO:0000256" key="4">
    <source>
        <dbReference type="ARBA" id="ARBA00023136"/>
    </source>
</evidence>
<dbReference type="EMBL" id="QVEU01000004">
    <property type="protein sequence ID" value="RGB75970.1"/>
    <property type="molecule type" value="Genomic_DNA"/>
</dbReference>
<evidence type="ECO:0000256" key="1">
    <source>
        <dbReference type="ARBA" id="ARBA00004141"/>
    </source>
</evidence>
<proteinExistence type="predicted"/>
<organism evidence="6 7">
    <name type="scientific">Anaerococcus nagyae</name>
    <dbReference type="NCBI Taxonomy" id="1755241"/>
    <lineage>
        <taxon>Bacteria</taxon>
        <taxon>Bacillati</taxon>
        <taxon>Bacillota</taxon>
        <taxon>Tissierellia</taxon>
        <taxon>Tissierellales</taxon>
        <taxon>Peptoniphilaceae</taxon>
        <taxon>Anaerococcus</taxon>
    </lineage>
</organism>
<name>A0A3E2THR5_9FIRM</name>
<sequence length="230" mass="24237">MFDNTYFGIILSFLAFEIGKWINSKVKNPIANPLLIAILLIVGFLKITGIPYEHYKMGGDFIAFFIAPATVAMILDLYLNLDSLRKNIIPILVGVIVGSIVAMILAIFVSKGLGLDQDLVVSLVPQSITTAIAISLTAEYNGIVALTAIMVVLRGVIGAAIAPLILKVFKITDPIAQGVAIGTSAHAVGTSEARKMGQIQGAMSGLSIAIAGIVTVVLMPLAMLIVDSVF</sequence>
<comment type="subcellular location">
    <subcellularLocation>
        <location evidence="1">Membrane</location>
        <topology evidence="1">Multi-pass membrane protein</topology>
    </subcellularLocation>
</comment>
<keyword evidence="2 5" id="KW-0812">Transmembrane</keyword>
<accession>A0A3E2THR5</accession>
<dbReference type="GO" id="GO:0016020">
    <property type="term" value="C:membrane"/>
    <property type="evidence" value="ECO:0007669"/>
    <property type="project" value="UniProtKB-SubCell"/>
</dbReference>
<keyword evidence="3 5" id="KW-1133">Transmembrane helix</keyword>
<evidence type="ECO:0000256" key="5">
    <source>
        <dbReference type="SAM" id="Phobius"/>
    </source>
</evidence>
<dbReference type="Pfam" id="PF04172">
    <property type="entry name" value="LrgB"/>
    <property type="match status" value="1"/>
</dbReference>
<gene>
    <name evidence="6" type="ORF">DXA39_05565</name>
</gene>
<feature type="transmembrane region" description="Helical" evidence="5">
    <location>
        <begin position="30"/>
        <end position="49"/>
    </location>
</feature>
<comment type="caution">
    <text evidence="6">The sequence shown here is derived from an EMBL/GenBank/DDBJ whole genome shotgun (WGS) entry which is preliminary data.</text>
</comment>
<feature type="transmembrane region" description="Helical" evidence="5">
    <location>
        <begin position="143"/>
        <end position="166"/>
    </location>
</feature>
<keyword evidence="4 5" id="KW-0472">Membrane</keyword>
<dbReference type="RefSeq" id="WP_117521912.1">
    <property type="nucleotide sequence ID" value="NZ_AP031484.1"/>
</dbReference>
<dbReference type="AlphaFoldDB" id="A0A3E2THR5"/>
<keyword evidence="7" id="KW-1185">Reference proteome</keyword>
<evidence type="ECO:0000313" key="7">
    <source>
        <dbReference type="Proteomes" id="UP000261011"/>
    </source>
</evidence>
<dbReference type="Proteomes" id="UP000261011">
    <property type="component" value="Unassembled WGS sequence"/>
</dbReference>
<feature type="transmembrane region" description="Helical" evidence="5">
    <location>
        <begin position="6"/>
        <end position="23"/>
    </location>
</feature>